<evidence type="ECO:0000256" key="1">
    <source>
        <dbReference type="SAM" id="Phobius"/>
    </source>
</evidence>
<keyword evidence="1" id="KW-1133">Transmembrane helix</keyword>
<dbReference type="AlphaFoldDB" id="A0A0C1JLB1"/>
<keyword evidence="1" id="KW-0472">Membrane</keyword>
<dbReference type="SUPFAM" id="SSF56925">
    <property type="entry name" value="OMPA-like"/>
    <property type="match status" value="1"/>
</dbReference>
<feature type="transmembrane region" description="Helical" evidence="1">
    <location>
        <begin position="38"/>
        <end position="55"/>
    </location>
</feature>
<dbReference type="InterPro" id="IPR011250">
    <property type="entry name" value="OMP/PagP_B-barrel"/>
</dbReference>
<proteinExistence type="predicted"/>
<gene>
    <name evidence="2" type="ORF">DB44_CR00220</name>
</gene>
<sequence length="293" mass="34451">MSPAKAFKVILSESGDNKIVLHILELLKLGFTMKNDHFFLFFLLGVCALFASLRADYYENQGDQIFVGPEIYYVERTKKAGAKQDGYLYGVRLGYERIKKDKIYVGVDFLYAEGSMKGKLGEEKIKSILTDINIEERIGYTLASNCGWKPSFTPYIGVGKFWEKNEYKHPSPFRFHFYNSFLYIPIGFSSHLDFTDNFRMGINFKARYILDSHHTITHDSEFGKIHQKYEEKVQYRVELPMTYFTCFSQKKVSVSLVPFYEYRHYGYRINFPFDFIETKFNLYGANLKLLYLF</sequence>
<organism evidence="2 3">
    <name type="scientific">Candidatus Protochlamydia amoebophila</name>
    <dbReference type="NCBI Taxonomy" id="362787"/>
    <lineage>
        <taxon>Bacteria</taxon>
        <taxon>Pseudomonadati</taxon>
        <taxon>Chlamydiota</taxon>
        <taxon>Chlamydiia</taxon>
        <taxon>Parachlamydiales</taxon>
        <taxon>Parachlamydiaceae</taxon>
        <taxon>Candidatus Protochlamydia</taxon>
    </lineage>
</organism>
<evidence type="ECO:0008006" key="4">
    <source>
        <dbReference type="Google" id="ProtNLM"/>
    </source>
</evidence>
<reference evidence="2 3" key="1">
    <citation type="journal article" date="2014" name="Mol. Biol. Evol.">
        <title>Massive expansion of Ubiquitination-related gene families within the Chlamydiae.</title>
        <authorList>
            <person name="Domman D."/>
            <person name="Collingro A."/>
            <person name="Lagkouvardos I."/>
            <person name="Gehre L."/>
            <person name="Weinmaier T."/>
            <person name="Rattei T."/>
            <person name="Subtil A."/>
            <person name="Horn M."/>
        </authorList>
    </citation>
    <scope>NUCLEOTIDE SEQUENCE [LARGE SCALE GENOMIC DNA]</scope>
    <source>
        <strain evidence="2 3">EI2</strain>
    </source>
</reference>
<evidence type="ECO:0000313" key="3">
    <source>
        <dbReference type="Proteomes" id="UP000031465"/>
    </source>
</evidence>
<comment type="caution">
    <text evidence="2">The sequence shown here is derived from an EMBL/GenBank/DDBJ whole genome shotgun (WGS) entry which is preliminary data.</text>
</comment>
<dbReference type="Proteomes" id="UP000031465">
    <property type="component" value="Unassembled WGS sequence"/>
</dbReference>
<dbReference type="EMBL" id="JSAN01000064">
    <property type="protein sequence ID" value="KIC72070.1"/>
    <property type="molecule type" value="Genomic_DNA"/>
</dbReference>
<keyword evidence="1" id="KW-0812">Transmembrane</keyword>
<accession>A0A0C1JLB1</accession>
<evidence type="ECO:0000313" key="2">
    <source>
        <dbReference type="EMBL" id="KIC72070.1"/>
    </source>
</evidence>
<name>A0A0C1JLB1_9BACT</name>
<dbReference type="PATRIC" id="fig|362787.3.peg.1019"/>
<protein>
    <recommendedName>
        <fullName evidence="4">Outer membrane protein beta-barrel domain-containing protein</fullName>
    </recommendedName>
</protein>